<organism evidence="3 4">
    <name type="scientific">Thiopseudomonas denitrificans</name>
    <dbReference type="NCBI Taxonomy" id="1501432"/>
    <lineage>
        <taxon>Bacteria</taxon>
        <taxon>Pseudomonadati</taxon>
        <taxon>Pseudomonadota</taxon>
        <taxon>Gammaproteobacteria</taxon>
        <taxon>Pseudomonadales</taxon>
        <taxon>Pseudomonadaceae</taxon>
        <taxon>Thiopseudomonas</taxon>
    </lineage>
</organism>
<dbReference type="InterPro" id="IPR049191">
    <property type="entry name" value="SutA_RBD"/>
</dbReference>
<reference evidence="3 4" key="1">
    <citation type="submission" date="2019-03" db="EMBL/GenBank/DDBJ databases">
        <title>Genomic Encyclopedia of Type Strains, Phase IV (KMG-IV): sequencing the most valuable type-strain genomes for metagenomic binning, comparative biology and taxonomic classification.</title>
        <authorList>
            <person name="Goeker M."/>
        </authorList>
    </citation>
    <scope>NUCLEOTIDE SEQUENCE [LARGE SCALE GENOMIC DNA]</scope>
    <source>
        <strain evidence="3 4">DSM 28679</strain>
    </source>
</reference>
<gene>
    <name evidence="3" type="ORF">DFQ45_11012</name>
</gene>
<evidence type="ECO:0000313" key="4">
    <source>
        <dbReference type="Proteomes" id="UP000294575"/>
    </source>
</evidence>
<keyword evidence="4" id="KW-1185">Reference proteome</keyword>
<name>A0A4R6TT20_9GAMM</name>
<dbReference type="AlphaFoldDB" id="A0A4R6TT20"/>
<feature type="domain" description="Transcriptional regulator SutA RNAP-binding" evidence="2">
    <location>
        <begin position="15"/>
        <end position="47"/>
    </location>
</feature>
<evidence type="ECO:0000313" key="3">
    <source>
        <dbReference type="EMBL" id="TDQ36800.1"/>
    </source>
</evidence>
<protein>
    <recommendedName>
        <fullName evidence="2">Transcriptional regulator SutA RNAP-binding domain-containing protein</fullName>
    </recommendedName>
</protein>
<comment type="caution">
    <text evidence="3">The sequence shown here is derived from an EMBL/GenBank/DDBJ whole genome shotgun (WGS) entry which is preliminary data.</text>
</comment>
<accession>A0A4R6TT20</accession>
<dbReference type="Pfam" id="PF20661">
    <property type="entry name" value="SutA-RBD"/>
    <property type="match status" value="1"/>
</dbReference>
<dbReference type="OrthoDB" id="6372201at2"/>
<sequence length="59" mass="6538">MSRKGSEAINEISHAQTRSSMLEAQRKAFLKQGGKIEKVPTGQSGQQNISYFGRGTRKK</sequence>
<evidence type="ECO:0000256" key="1">
    <source>
        <dbReference type="SAM" id="MobiDB-lite"/>
    </source>
</evidence>
<dbReference type="Proteomes" id="UP000294575">
    <property type="component" value="Unassembled WGS sequence"/>
</dbReference>
<feature type="region of interest" description="Disordered" evidence="1">
    <location>
        <begin position="33"/>
        <end position="59"/>
    </location>
</feature>
<dbReference type="RefSeq" id="WP_101497637.1">
    <property type="nucleotide sequence ID" value="NZ_LNJZ01000009.1"/>
</dbReference>
<feature type="compositionally biased region" description="Polar residues" evidence="1">
    <location>
        <begin position="41"/>
        <end position="50"/>
    </location>
</feature>
<feature type="region of interest" description="Disordered" evidence="1">
    <location>
        <begin position="1"/>
        <end position="20"/>
    </location>
</feature>
<evidence type="ECO:0000259" key="2">
    <source>
        <dbReference type="Pfam" id="PF20661"/>
    </source>
</evidence>
<proteinExistence type="predicted"/>
<dbReference type="EMBL" id="SNYK01000010">
    <property type="protein sequence ID" value="TDQ36800.1"/>
    <property type="molecule type" value="Genomic_DNA"/>
</dbReference>